<protein>
    <recommendedName>
        <fullName evidence="1">F-box domain-containing protein</fullName>
    </recommendedName>
</protein>
<dbReference type="Pfam" id="PF00646">
    <property type="entry name" value="F-box"/>
    <property type="match status" value="1"/>
</dbReference>
<dbReference type="PROSITE" id="PS50181">
    <property type="entry name" value="FBOX"/>
    <property type="match status" value="1"/>
</dbReference>
<feature type="domain" description="F-box" evidence="1">
    <location>
        <begin position="1"/>
        <end position="49"/>
    </location>
</feature>
<evidence type="ECO:0000313" key="2">
    <source>
        <dbReference type="EMBL" id="KAJ5376204.1"/>
    </source>
</evidence>
<dbReference type="InterPro" id="IPR036047">
    <property type="entry name" value="F-box-like_dom_sf"/>
</dbReference>
<proteinExistence type="predicted"/>
<dbReference type="InterPro" id="IPR001810">
    <property type="entry name" value="F-box_dom"/>
</dbReference>
<dbReference type="CDD" id="cd09917">
    <property type="entry name" value="F-box_SF"/>
    <property type="match status" value="1"/>
</dbReference>
<dbReference type="AlphaFoldDB" id="A0A9W9SFD3"/>
<gene>
    <name evidence="2" type="ORF">N7509_013090</name>
</gene>
<evidence type="ECO:0000259" key="1">
    <source>
        <dbReference type="PROSITE" id="PS50181"/>
    </source>
</evidence>
<dbReference type="Gene3D" id="1.20.1280.50">
    <property type="match status" value="1"/>
</dbReference>
<sequence>MASLSTIPTELQCVILRLLDPVGLISASQTSHHFREIIKPARKHLVERLLQLECDEKEGGTIPLFNSTTNDLSPGWTTPEWKAMRWACSGCLRLLSDEYFDNHSILRLAYRKPVPGSPASDHFTTWDLAPKTSPFLPHIGREKRNQSEQYIEAKKVRRRYTIALSKRWNANAYAHRAEDTYHELLDCGWETFENMTVSEFIHLGPDEKEVIFKTEVEAIEAMRCGYKRHLRKCHECKYQSGQLKTTLKGSDGTVKTSYTTGRQYRIPTATDRYYPRFWEELTKKRPVNDPPSYAIYRAHVRDRFRTMYMVRCPYCEKWKEHRMFASGSERSTLLCKGPDGLSEREIDELRCYECYAKKYGSGPLGIVLMNDLKKILLQQASGLTYRLGHGFHCLLFEPELRRFPKQMREEIRSIAGEADNIAKSKKELLTGEYYTAEELGFLRERYEMWMEMRARVLNSKKAHLIRDREEGNSNNWFHIWTIMYTDLEDFYKWLLAVHDEVEKKPEKLAEWALHGSIREMPPVCTESIFERDQGMPI</sequence>
<organism evidence="2 3">
    <name type="scientific">Penicillium cosmopolitanum</name>
    <dbReference type="NCBI Taxonomy" id="1131564"/>
    <lineage>
        <taxon>Eukaryota</taxon>
        <taxon>Fungi</taxon>
        <taxon>Dikarya</taxon>
        <taxon>Ascomycota</taxon>
        <taxon>Pezizomycotina</taxon>
        <taxon>Eurotiomycetes</taxon>
        <taxon>Eurotiomycetidae</taxon>
        <taxon>Eurotiales</taxon>
        <taxon>Aspergillaceae</taxon>
        <taxon>Penicillium</taxon>
    </lineage>
</organism>
<keyword evidence="3" id="KW-1185">Reference proteome</keyword>
<dbReference type="Proteomes" id="UP001147747">
    <property type="component" value="Unassembled WGS sequence"/>
</dbReference>
<dbReference type="SUPFAM" id="SSF81383">
    <property type="entry name" value="F-box domain"/>
    <property type="match status" value="1"/>
</dbReference>
<evidence type="ECO:0000313" key="3">
    <source>
        <dbReference type="Proteomes" id="UP001147747"/>
    </source>
</evidence>
<reference evidence="2" key="1">
    <citation type="submission" date="2022-12" db="EMBL/GenBank/DDBJ databases">
        <authorList>
            <person name="Petersen C."/>
        </authorList>
    </citation>
    <scope>NUCLEOTIDE SEQUENCE</scope>
    <source>
        <strain evidence="2">IBT 29677</strain>
    </source>
</reference>
<dbReference type="EMBL" id="JAPZBU010000012">
    <property type="protein sequence ID" value="KAJ5376204.1"/>
    <property type="molecule type" value="Genomic_DNA"/>
</dbReference>
<dbReference type="GeneID" id="81376707"/>
<name>A0A9W9SFD3_9EURO</name>
<reference evidence="2" key="2">
    <citation type="journal article" date="2023" name="IMA Fungus">
        <title>Comparative genomic study of the Penicillium genus elucidates a diverse pangenome and 15 lateral gene transfer events.</title>
        <authorList>
            <person name="Petersen C."/>
            <person name="Sorensen T."/>
            <person name="Nielsen M.R."/>
            <person name="Sondergaard T.E."/>
            <person name="Sorensen J.L."/>
            <person name="Fitzpatrick D.A."/>
            <person name="Frisvad J.C."/>
            <person name="Nielsen K.L."/>
        </authorList>
    </citation>
    <scope>NUCLEOTIDE SEQUENCE</scope>
    <source>
        <strain evidence="2">IBT 29677</strain>
    </source>
</reference>
<dbReference type="RefSeq" id="XP_056481234.1">
    <property type="nucleotide sequence ID" value="XM_056637727.1"/>
</dbReference>
<dbReference type="OrthoDB" id="3481585at2759"/>
<accession>A0A9W9SFD3</accession>
<comment type="caution">
    <text evidence="2">The sequence shown here is derived from an EMBL/GenBank/DDBJ whole genome shotgun (WGS) entry which is preliminary data.</text>
</comment>